<evidence type="ECO:0000313" key="1">
    <source>
        <dbReference type="EMBL" id="CAB5226464.1"/>
    </source>
</evidence>
<name>A0A6J7X751_9CAUD</name>
<sequence length="270" mass="31298">MLIKVSHECPVSILDKSHLISDFDYCLVHLTETHPTYYNYYKAARTVYNREVLLDNSIFELGHAFEGSKFLTAVLDLKPNMFIVPDVLEESRLTIDSFNSWKTNIKQIKGEFITKAIGAVQGKTWQELIDCYKFMSDNADMIAISFDFSYYEITGEGNTKLEKWCSGRQRFINQLIDKGIWNWSKPHHLLGCSLAREFNYYVNRNIYNIVSCDTSNPIVAALHGLRYDAEYGLPIKPSTKLADLIDHNVTEEEMDILEYNVKMFKKILCR</sequence>
<proteinExistence type="predicted"/>
<protein>
    <submittedName>
        <fullName evidence="1">Uncharacterized protein</fullName>
    </submittedName>
</protein>
<gene>
    <name evidence="1" type="ORF">UFOVP760_238</name>
</gene>
<reference evidence="1" key="1">
    <citation type="submission" date="2020-05" db="EMBL/GenBank/DDBJ databases">
        <authorList>
            <person name="Chiriac C."/>
            <person name="Salcher M."/>
            <person name="Ghai R."/>
            <person name="Kavagutti S V."/>
        </authorList>
    </citation>
    <scope>NUCLEOTIDE SEQUENCE</scope>
</reference>
<accession>A0A6J7X751</accession>
<dbReference type="EMBL" id="LR798360">
    <property type="protein sequence ID" value="CAB5226464.1"/>
    <property type="molecule type" value="Genomic_DNA"/>
</dbReference>
<organism evidence="1">
    <name type="scientific">uncultured Caudovirales phage</name>
    <dbReference type="NCBI Taxonomy" id="2100421"/>
    <lineage>
        <taxon>Viruses</taxon>
        <taxon>Duplodnaviria</taxon>
        <taxon>Heunggongvirae</taxon>
        <taxon>Uroviricota</taxon>
        <taxon>Caudoviricetes</taxon>
        <taxon>Peduoviridae</taxon>
        <taxon>Maltschvirus</taxon>
        <taxon>Maltschvirus maltsch</taxon>
    </lineage>
</organism>